<name>A0ABZ1K896_9ACTN</name>
<gene>
    <name evidence="2" type="ORF">OG560_17650</name>
</gene>
<keyword evidence="1" id="KW-0472">Membrane</keyword>
<keyword evidence="1" id="KW-1133">Transmembrane helix</keyword>
<dbReference type="Proteomes" id="UP001622496">
    <property type="component" value="Chromosome"/>
</dbReference>
<evidence type="ECO:0000256" key="1">
    <source>
        <dbReference type="SAM" id="Phobius"/>
    </source>
</evidence>
<dbReference type="InterPro" id="IPR027417">
    <property type="entry name" value="P-loop_NTPase"/>
</dbReference>
<reference evidence="2 3" key="1">
    <citation type="submission" date="2022-10" db="EMBL/GenBank/DDBJ databases">
        <title>The complete genomes of actinobacterial strains from the NBC collection.</title>
        <authorList>
            <person name="Joergensen T.S."/>
            <person name="Alvarez Arevalo M."/>
            <person name="Sterndorff E.B."/>
            <person name="Faurdal D."/>
            <person name="Vuksanovic O."/>
            <person name="Mourched A.-S."/>
            <person name="Charusanti P."/>
            <person name="Shaw S."/>
            <person name="Blin K."/>
            <person name="Weber T."/>
        </authorList>
    </citation>
    <scope>NUCLEOTIDE SEQUENCE [LARGE SCALE GENOMIC DNA]</scope>
    <source>
        <strain evidence="2 3">NBC_00185</strain>
    </source>
</reference>
<dbReference type="EMBL" id="CP108135">
    <property type="protein sequence ID" value="WTP67141.1"/>
    <property type="molecule type" value="Genomic_DNA"/>
</dbReference>
<dbReference type="Pfam" id="PF03237">
    <property type="entry name" value="Terminase_6N"/>
    <property type="match status" value="1"/>
</dbReference>
<proteinExistence type="predicted"/>
<accession>A0ABZ1K896</accession>
<keyword evidence="3" id="KW-1185">Reference proteome</keyword>
<feature type="transmembrane region" description="Helical" evidence="1">
    <location>
        <begin position="37"/>
        <end position="59"/>
    </location>
</feature>
<sequence length="429" mass="47077">MLDLDALPLSRKQLRSIGRATARINLWHGSVRSGKTIASLLAFVIAVATAGPSGLIIICGRSLQTIERNALEPLQDSALFGPLARHVHHTRGATTAVILGRTVHLIGAADTRAEGRLRGLTAQLAYVDEATLMPEGFWTQLLARLSVPGARLFATTNPDSPRHWLKVGYLDRAAELNLRSWHFRLADNPSLSPEYVADLTAEYVGLWRRRMIDGAWVVAEGAIYDMWDEAEHVVDILPPMRRYWCGIDYGTTNPFAALLLGEGVDGRLYVCGEWRHDSRATHRSMTDAQYSAAVRAWLAGWRHPSAGPEDPRGVAPEWTFVDPSAASFVTQLWADGHPGIARASNEVTDGIRSVAVALAAGRLRVHRSCVGLLTELPGYSWDPKATERGEDAPMKVDDHSADALRYVVHSTAHEWRHLLTAPPPEEAAA</sequence>
<evidence type="ECO:0000313" key="3">
    <source>
        <dbReference type="Proteomes" id="UP001622496"/>
    </source>
</evidence>
<evidence type="ECO:0000313" key="2">
    <source>
        <dbReference type="EMBL" id="WTP67141.1"/>
    </source>
</evidence>
<keyword evidence="1" id="KW-0812">Transmembrane</keyword>
<dbReference type="RefSeq" id="WP_406188390.1">
    <property type="nucleotide sequence ID" value="NZ_CP108135.1"/>
</dbReference>
<dbReference type="Gene3D" id="3.30.420.280">
    <property type="match status" value="1"/>
</dbReference>
<dbReference type="Gene3D" id="3.40.50.300">
    <property type="entry name" value="P-loop containing nucleotide triphosphate hydrolases"/>
    <property type="match status" value="1"/>
</dbReference>
<organism evidence="2 3">
    <name type="scientific">[Kitasatospora] papulosa</name>
    <dbReference type="NCBI Taxonomy" id="1464011"/>
    <lineage>
        <taxon>Bacteria</taxon>
        <taxon>Bacillati</taxon>
        <taxon>Actinomycetota</taxon>
        <taxon>Actinomycetes</taxon>
        <taxon>Kitasatosporales</taxon>
        <taxon>Streptomycetaceae</taxon>
        <taxon>Streptomyces</taxon>
    </lineage>
</organism>
<protein>
    <submittedName>
        <fullName evidence="2">Terminase family protein</fullName>
    </submittedName>
</protein>